<evidence type="ECO:0000256" key="3">
    <source>
        <dbReference type="ARBA" id="ARBA00023054"/>
    </source>
</evidence>
<comment type="caution">
    <text evidence="10">The sequence shown here is derived from an EMBL/GenBank/DDBJ whole genome shotgun (WGS) entry which is preliminary data.</text>
</comment>
<evidence type="ECO:0000259" key="9">
    <source>
        <dbReference type="Pfam" id="PF13868"/>
    </source>
</evidence>
<proteinExistence type="inferred from homology"/>
<comment type="subcellular location">
    <subcellularLocation>
        <location evidence="1">Cell projection</location>
        <location evidence="1">Cilium</location>
        <location evidence="1">Flagellum</location>
    </subcellularLocation>
</comment>
<dbReference type="PANTHER" id="PTHR15504">
    <property type="entry name" value="NASOPHARYNGEAL EPITHELIUM SPECIFIC PROTEIN 1"/>
    <property type="match status" value="1"/>
</dbReference>
<dbReference type="InterPro" id="IPR043597">
    <property type="entry name" value="TPH_dom"/>
</dbReference>
<evidence type="ECO:0000256" key="6">
    <source>
        <dbReference type="ARBA" id="ARBA00034116"/>
    </source>
</evidence>
<comment type="similarity">
    <text evidence="6">Belongs to the CFAP45 family.</text>
</comment>
<sequence>MFGNRLRATQERAQDKHAVIDGVRALRVQEEYEREWREKKRAEAEKVRLMHKDLARACEEQKIYKLKLPADQAQEEHISYYRIAQSQKAALIEARRQAQLAHEAVVHNKNAVLTQIKKNEDRKANELRNKFEEGKRLKHKLRVEKLRLEEIRQRNLKELQKEGVPPNYQVELIHHKVAIH</sequence>
<dbReference type="AlphaFoldDB" id="A0ABD1ZK38"/>
<feature type="domain" description="Trichohyalin-plectin-homology" evidence="9">
    <location>
        <begin position="4"/>
        <end position="165"/>
    </location>
</feature>
<dbReference type="EMBL" id="JBHFFA010000001">
    <property type="protein sequence ID" value="KAL2651827.1"/>
    <property type="molecule type" value="Genomic_DNA"/>
</dbReference>
<reference evidence="10 11" key="1">
    <citation type="submission" date="2024-09" db="EMBL/GenBank/DDBJ databases">
        <title>Chromosome-scale assembly of Riccia fluitans.</title>
        <authorList>
            <person name="Paukszto L."/>
            <person name="Sawicki J."/>
            <person name="Karawczyk K."/>
            <person name="Piernik-Szablinska J."/>
            <person name="Szczecinska M."/>
            <person name="Mazdziarz M."/>
        </authorList>
    </citation>
    <scope>NUCLEOTIDE SEQUENCE [LARGE SCALE GENOMIC DNA]</scope>
    <source>
        <strain evidence="10">Rf_01</strain>
        <tissue evidence="10">Aerial parts of the thallus</tissue>
    </source>
</reference>
<keyword evidence="3 8" id="KW-0175">Coiled coil</keyword>
<dbReference type="InterPro" id="IPR033253">
    <property type="entry name" value="CFAP45"/>
</dbReference>
<dbReference type="Proteomes" id="UP001605036">
    <property type="component" value="Unassembled WGS sequence"/>
</dbReference>
<keyword evidence="2" id="KW-0282">Flagellum</keyword>
<evidence type="ECO:0000256" key="5">
    <source>
        <dbReference type="ARBA" id="ARBA00023273"/>
    </source>
</evidence>
<accession>A0ABD1ZK38</accession>
<keyword evidence="11" id="KW-1185">Reference proteome</keyword>
<evidence type="ECO:0000256" key="7">
    <source>
        <dbReference type="ARBA" id="ARBA00034142"/>
    </source>
</evidence>
<keyword evidence="5" id="KW-0966">Cell projection</keyword>
<evidence type="ECO:0000313" key="11">
    <source>
        <dbReference type="Proteomes" id="UP001605036"/>
    </source>
</evidence>
<organism evidence="10 11">
    <name type="scientific">Riccia fluitans</name>
    <dbReference type="NCBI Taxonomy" id="41844"/>
    <lineage>
        <taxon>Eukaryota</taxon>
        <taxon>Viridiplantae</taxon>
        <taxon>Streptophyta</taxon>
        <taxon>Embryophyta</taxon>
        <taxon>Marchantiophyta</taxon>
        <taxon>Marchantiopsida</taxon>
        <taxon>Marchantiidae</taxon>
        <taxon>Marchantiales</taxon>
        <taxon>Ricciaceae</taxon>
        <taxon>Riccia</taxon>
    </lineage>
</organism>
<dbReference type="PANTHER" id="PTHR15504:SF0">
    <property type="entry name" value="CILIA- AND FLAGELLA-ASSOCIATED PROTEIN 45"/>
    <property type="match status" value="1"/>
</dbReference>
<feature type="coiled-coil region" evidence="8">
    <location>
        <begin position="110"/>
        <end position="144"/>
    </location>
</feature>
<evidence type="ECO:0000256" key="4">
    <source>
        <dbReference type="ARBA" id="ARBA00023069"/>
    </source>
</evidence>
<protein>
    <recommendedName>
        <fullName evidence="7">Cilia- and flagella-associated protein 45</fullName>
    </recommendedName>
</protein>
<name>A0ABD1ZK38_9MARC</name>
<dbReference type="GO" id="GO:0031514">
    <property type="term" value="C:motile cilium"/>
    <property type="evidence" value="ECO:0007669"/>
    <property type="project" value="UniProtKB-SubCell"/>
</dbReference>
<evidence type="ECO:0000256" key="2">
    <source>
        <dbReference type="ARBA" id="ARBA00022846"/>
    </source>
</evidence>
<evidence type="ECO:0000256" key="1">
    <source>
        <dbReference type="ARBA" id="ARBA00004230"/>
    </source>
</evidence>
<evidence type="ECO:0000256" key="8">
    <source>
        <dbReference type="SAM" id="Coils"/>
    </source>
</evidence>
<gene>
    <name evidence="10" type="ORF">R1flu_019955</name>
</gene>
<keyword evidence="4" id="KW-0969">Cilium</keyword>
<dbReference type="Pfam" id="PF13868">
    <property type="entry name" value="TPH"/>
    <property type="match status" value="1"/>
</dbReference>
<evidence type="ECO:0000313" key="10">
    <source>
        <dbReference type="EMBL" id="KAL2651827.1"/>
    </source>
</evidence>